<dbReference type="Proteomes" id="UP001501600">
    <property type="component" value="Unassembled WGS sequence"/>
</dbReference>
<dbReference type="PIRSF" id="PIRSF005276">
    <property type="entry name" value="SspB"/>
    <property type="match status" value="1"/>
</dbReference>
<dbReference type="SUPFAM" id="SSF101738">
    <property type="entry name" value="SspB-like"/>
    <property type="match status" value="1"/>
</dbReference>
<sequence>MSQAVSPTRPYMLRAFYEWMADNDLTPHLVVNAELPGVQVPTQFVEDGQIVLNIASHAVGNLQLGNEAVLFNARFGGKPFALQIPLAAVEAIYARENGAGTAFPPEEAYEQQAEVVLETASEGQPEAEAVTPSAPRPAGRPTLTVVK</sequence>
<organism evidence="2 3">
    <name type="scientific">Ferrimonas gelatinilytica</name>
    <dbReference type="NCBI Taxonomy" id="1255257"/>
    <lineage>
        <taxon>Bacteria</taxon>
        <taxon>Pseudomonadati</taxon>
        <taxon>Pseudomonadota</taxon>
        <taxon>Gammaproteobacteria</taxon>
        <taxon>Alteromonadales</taxon>
        <taxon>Ferrimonadaceae</taxon>
        <taxon>Ferrimonas</taxon>
    </lineage>
</organism>
<dbReference type="RefSeq" id="WP_345317717.1">
    <property type="nucleotide sequence ID" value="NZ_BAABLF010000029.1"/>
</dbReference>
<proteinExistence type="predicted"/>
<keyword evidence="2" id="KW-0378">Hydrolase</keyword>
<dbReference type="InterPro" id="IPR036760">
    <property type="entry name" value="SspB-like_sf"/>
</dbReference>
<dbReference type="Gene3D" id="2.30.30.220">
    <property type="entry name" value="SspB-like"/>
    <property type="match status" value="1"/>
</dbReference>
<name>A0ABP9SFK7_9GAMM</name>
<dbReference type="NCBIfam" id="NF008763">
    <property type="entry name" value="PRK11798.1-2"/>
    <property type="match status" value="1"/>
</dbReference>
<dbReference type="PANTHER" id="PTHR37486">
    <property type="entry name" value="STRINGENT STARVATION PROTEIN B"/>
    <property type="match status" value="1"/>
</dbReference>
<gene>
    <name evidence="2" type="primary">sspB</name>
    <name evidence="2" type="ORF">GCM10025772_27200</name>
</gene>
<comment type="caution">
    <text evidence="2">The sequence shown here is derived from an EMBL/GenBank/DDBJ whole genome shotgun (WGS) entry which is preliminary data.</text>
</comment>
<dbReference type="GO" id="GO:0008233">
    <property type="term" value="F:peptidase activity"/>
    <property type="evidence" value="ECO:0007669"/>
    <property type="project" value="UniProtKB-KW"/>
</dbReference>
<dbReference type="GO" id="GO:0006508">
    <property type="term" value="P:proteolysis"/>
    <property type="evidence" value="ECO:0007669"/>
    <property type="project" value="UniProtKB-KW"/>
</dbReference>
<evidence type="ECO:0000256" key="1">
    <source>
        <dbReference type="SAM" id="MobiDB-lite"/>
    </source>
</evidence>
<evidence type="ECO:0000313" key="2">
    <source>
        <dbReference type="EMBL" id="GAA5194370.1"/>
    </source>
</evidence>
<protein>
    <submittedName>
        <fullName evidence="2">ClpXP protease specificity-enhancing factor</fullName>
    </submittedName>
</protein>
<dbReference type="InterPro" id="IPR007481">
    <property type="entry name" value="SspB"/>
</dbReference>
<dbReference type="PANTHER" id="PTHR37486:SF1">
    <property type="entry name" value="STRINGENT STARVATION PROTEIN B"/>
    <property type="match status" value="1"/>
</dbReference>
<evidence type="ECO:0000313" key="3">
    <source>
        <dbReference type="Proteomes" id="UP001501600"/>
    </source>
</evidence>
<dbReference type="Pfam" id="PF04386">
    <property type="entry name" value="SspB"/>
    <property type="match status" value="1"/>
</dbReference>
<dbReference type="EMBL" id="BAABLF010000029">
    <property type="protein sequence ID" value="GAA5194370.1"/>
    <property type="molecule type" value="Genomic_DNA"/>
</dbReference>
<feature type="region of interest" description="Disordered" evidence="1">
    <location>
        <begin position="117"/>
        <end position="147"/>
    </location>
</feature>
<reference evidence="3" key="1">
    <citation type="journal article" date="2019" name="Int. J. Syst. Evol. Microbiol.">
        <title>The Global Catalogue of Microorganisms (GCM) 10K type strain sequencing project: providing services to taxonomists for standard genome sequencing and annotation.</title>
        <authorList>
            <consortium name="The Broad Institute Genomics Platform"/>
            <consortium name="The Broad Institute Genome Sequencing Center for Infectious Disease"/>
            <person name="Wu L."/>
            <person name="Ma J."/>
        </authorList>
    </citation>
    <scope>NUCLEOTIDE SEQUENCE [LARGE SCALE GENOMIC DNA]</scope>
    <source>
        <strain evidence="3">JCM 18720</strain>
    </source>
</reference>
<keyword evidence="2" id="KW-0645">Protease</keyword>
<accession>A0ABP9SFK7</accession>
<keyword evidence="3" id="KW-1185">Reference proteome</keyword>
<dbReference type="NCBIfam" id="NF008769">
    <property type="entry name" value="PRK11798.2-5"/>
    <property type="match status" value="1"/>
</dbReference>